<dbReference type="InterPro" id="IPR050832">
    <property type="entry name" value="Bact_Acetyltransf"/>
</dbReference>
<dbReference type="Pfam" id="PF00583">
    <property type="entry name" value="Acetyltransf_1"/>
    <property type="match status" value="1"/>
</dbReference>
<accession>A0ABS9E321</accession>
<evidence type="ECO:0000256" key="1">
    <source>
        <dbReference type="ARBA" id="ARBA00022679"/>
    </source>
</evidence>
<protein>
    <submittedName>
        <fullName evidence="4">GNAT family N-acetyltransferase</fullName>
    </submittedName>
</protein>
<evidence type="ECO:0000259" key="3">
    <source>
        <dbReference type="PROSITE" id="PS51186"/>
    </source>
</evidence>
<name>A0ABS9E321_9HYPH</name>
<dbReference type="PANTHER" id="PTHR43877">
    <property type="entry name" value="AMINOALKYLPHOSPHONATE N-ACETYLTRANSFERASE-RELATED-RELATED"/>
    <property type="match status" value="1"/>
</dbReference>
<gene>
    <name evidence="4" type="ORF">L1I42_01620</name>
</gene>
<dbReference type="EMBL" id="JAKGTI010000001">
    <property type="protein sequence ID" value="MCF4097183.1"/>
    <property type="molecule type" value="Genomic_DNA"/>
</dbReference>
<sequence length="142" mass="15812">MSADIHIITRANMNLLDVVAPDVFDHPIQPALLAEFCDQSGHFMAVAERDHLVVGQIRAMLHYNPDEPPILYIDNLGVAPTQKRKGIATALFAAALDWGRSHGIGSYWVATELDNDEGNRFYESLGLKGVQMIYYEDQLSGR</sequence>
<dbReference type="PANTHER" id="PTHR43877:SF1">
    <property type="entry name" value="ACETYLTRANSFERASE"/>
    <property type="match status" value="1"/>
</dbReference>
<evidence type="ECO:0000256" key="2">
    <source>
        <dbReference type="ARBA" id="ARBA00023315"/>
    </source>
</evidence>
<keyword evidence="5" id="KW-1185">Reference proteome</keyword>
<dbReference type="InterPro" id="IPR000182">
    <property type="entry name" value="GNAT_dom"/>
</dbReference>
<keyword evidence="1" id="KW-0808">Transferase</keyword>
<dbReference type="Proteomes" id="UP001201217">
    <property type="component" value="Unassembled WGS sequence"/>
</dbReference>
<dbReference type="InterPro" id="IPR016181">
    <property type="entry name" value="Acyl_CoA_acyltransferase"/>
</dbReference>
<dbReference type="SUPFAM" id="SSF55729">
    <property type="entry name" value="Acyl-CoA N-acyltransferases (Nat)"/>
    <property type="match status" value="1"/>
</dbReference>
<reference evidence="4 5" key="1">
    <citation type="submission" date="2022-01" db="EMBL/GenBank/DDBJ databases">
        <title>Maritalea mediterranea sp. nov., isolated from marine plastic residues from the Malva-rosa beach (Valencia, Spain).</title>
        <authorList>
            <person name="Vidal-Verdu A."/>
            <person name="Molina-Menor E."/>
            <person name="Pascual J."/>
            <person name="Pereto J."/>
            <person name="Porcar M."/>
        </authorList>
    </citation>
    <scope>NUCLEOTIDE SEQUENCE [LARGE SCALE GENOMIC DNA]</scope>
    <source>
        <strain evidence="4 5">P4.10X</strain>
    </source>
</reference>
<comment type="caution">
    <text evidence="4">The sequence shown here is derived from an EMBL/GenBank/DDBJ whole genome shotgun (WGS) entry which is preliminary data.</text>
</comment>
<evidence type="ECO:0000313" key="5">
    <source>
        <dbReference type="Proteomes" id="UP001201217"/>
    </source>
</evidence>
<dbReference type="Gene3D" id="3.40.630.30">
    <property type="match status" value="1"/>
</dbReference>
<feature type="domain" description="N-acetyltransferase" evidence="3">
    <location>
        <begin position="3"/>
        <end position="142"/>
    </location>
</feature>
<evidence type="ECO:0000313" key="4">
    <source>
        <dbReference type="EMBL" id="MCF4097183.1"/>
    </source>
</evidence>
<dbReference type="CDD" id="cd04301">
    <property type="entry name" value="NAT_SF"/>
    <property type="match status" value="1"/>
</dbReference>
<dbReference type="RefSeq" id="WP_236112755.1">
    <property type="nucleotide sequence ID" value="NZ_JAKGTI010000001.1"/>
</dbReference>
<dbReference type="PROSITE" id="PS51186">
    <property type="entry name" value="GNAT"/>
    <property type="match status" value="1"/>
</dbReference>
<organism evidence="4 5">
    <name type="scientific">Maritalea mediterranea</name>
    <dbReference type="NCBI Taxonomy" id="2909667"/>
    <lineage>
        <taxon>Bacteria</taxon>
        <taxon>Pseudomonadati</taxon>
        <taxon>Pseudomonadota</taxon>
        <taxon>Alphaproteobacteria</taxon>
        <taxon>Hyphomicrobiales</taxon>
        <taxon>Devosiaceae</taxon>
        <taxon>Maritalea</taxon>
    </lineage>
</organism>
<keyword evidence="2" id="KW-0012">Acyltransferase</keyword>
<proteinExistence type="predicted"/>